<dbReference type="PRINTS" id="PR00081">
    <property type="entry name" value="GDHRDH"/>
</dbReference>
<keyword evidence="1" id="KW-0560">Oxidoreductase</keyword>
<dbReference type="OrthoDB" id="542013at2759"/>
<dbReference type="Proteomes" id="UP001056012">
    <property type="component" value="Chromosome 2"/>
</dbReference>
<dbReference type="Gene3D" id="3.40.50.720">
    <property type="entry name" value="NAD(P)-binding Rossmann-like Domain"/>
    <property type="match status" value="1"/>
</dbReference>
<dbReference type="InterPro" id="IPR002347">
    <property type="entry name" value="SDR_fam"/>
</dbReference>
<dbReference type="InterPro" id="IPR036291">
    <property type="entry name" value="NAD(P)-bd_dom_sf"/>
</dbReference>
<accession>A0A9Q8Z7H2</accession>
<dbReference type="Pfam" id="PF00106">
    <property type="entry name" value="adh_short"/>
    <property type="match status" value="1"/>
</dbReference>
<dbReference type="PANTHER" id="PTHR43157:SF31">
    <property type="entry name" value="PHOSPHATIDYLINOSITOL-GLYCAN BIOSYNTHESIS CLASS F PROTEIN"/>
    <property type="match status" value="1"/>
</dbReference>
<dbReference type="GO" id="GO:0016491">
    <property type="term" value="F:oxidoreductase activity"/>
    <property type="evidence" value="ECO:0007669"/>
    <property type="project" value="UniProtKB-KW"/>
</dbReference>
<gene>
    <name evidence="2" type="ORF">yc1106_03568</name>
</gene>
<proteinExistence type="predicted"/>
<protein>
    <submittedName>
        <fullName evidence="2">Short-chain dehydrogenases/reductase, putative</fullName>
    </submittedName>
</protein>
<dbReference type="PANTHER" id="PTHR43157">
    <property type="entry name" value="PHOSPHATIDYLINOSITOL-GLYCAN BIOSYNTHESIS CLASS F PROTEIN-RELATED"/>
    <property type="match status" value="1"/>
</dbReference>
<evidence type="ECO:0000313" key="2">
    <source>
        <dbReference type="EMBL" id="USP76294.1"/>
    </source>
</evidence>
<dbReference type="SUPFAM" id="SSF51735">
    <property type="entry name" value="NAD(P)-binding Rossmann-fold domains"/>
    <property type="match status" value="1"/>
</dbReference>
<dbReference type="VEuPathDB" id="FungiDB:yc1106_03568"/>
<dbReference type="AlphaFoldDB" id="A0A9Q8Z7H2"/>
<reference evidence="2" key="1">
    <citation type="submission" date="2021-12" db="EMBL/GenBank/DDBJ databases">
        <title>Curvularia clavata genome.</title>
        <authorList>
            <person name="Cao Y."/>
        </authorList>
    </citation>
    <scope>NUCLEOTIDE SEQUENCE</scope>
    <source>
        <strain evidence="2">Yc1106</strain>
    </source>
</reference>
<sequence>MALLYQLLGSKIWPPVDKQPDLSGRTLLITGANSGLGYEAALKFVRCSAKRVVLGVRSVEKGLAARQEILDQTKRPDTVIDVYQLDMLDYGSIQAFASRVSQEVSSLDYVILNAGVSPQTYKKSRYGYEQGIQVNLLSTTFLALLLLPRLMASKTDDFTPVLEMVGSGTHQRISKLLAGTDDTKMDPLEVYNSEESFASVGFMQQYSMTKLFLMYAQWQLVNLVADPNTKKPRAFVVVVGPGPTQSGLGRDTSEQPFAFRLAFSGMQMLMKTAEQGSRTYISGLMLGEQGHGQFWQWDSIDRSACEMVLGSSSNPALESSVDEHY</sequence>
<evidence type="ECO:0000313" key="3">
    <source>
        <dbReference type="Proteomes" id="UP001056012"/>
    </source>
</evidence>
<dbReference type="EMBL" id="CP089275">
    <property type="protein sequence ID" value="USP76294.1"/>
    <property type="molecule type" value="Genomic_DNA"/>
</dbReference>
<name>A0A9Q8Z7H2_CURCL</name>
<evidence type="ECO:0000256" key="1">
    <source>
        <dbReference type="ARBA" id="ARBA00023002"/>
    </source>
</evidence>
<organism evidence="2 3">
    <name type="scientific">Curvularia clavata</name>
    <dbReference type="NCBI Taxonomy" id="95742"/>
    <lineage>
        <taxon>Eukaryota</taxon>
        <taxon>Fungi</taxon>
        <taxon>Dikarya</taxon>
        <taxon>Ascomycota</taxon>
        <taxon>Pezizomycotina</taxon>
        <taxon>Dothideomycetes</taxon>
        <taxon>Pleosporomycetidae</taxon>
        <taxon>Pleosporales</taxon>
        <taxon>Pleosporineae</taxon>
        <taxon>Pleosporaceae</taxon>
        <taxon>Curvularia</taxon>
    </lineage>
</organism>
<keyword evidence="3" id="KW-1185">Reference proteome</keyword>